<feature type="domain" description="C2H2-type" evidence="1">
    <location>
        <begin position="8"/>
        <end position="29"/>
    </location>
</feature>
<protein>
    <recommendedName>
        <fullName evidence="1">C2H2-type domain-containing protein</fullName>
    </recommendedName>
</protein>
<gene>
    <name evidence="3" type="ORF">GPM918_LOCUS31367</name>
    <name evidence="2" type="ORF">OVA965_LOCUS17888</name>
    <name evidence="5" type="ORF">SRO942_LOCUS32006</name>
    <name evidence="4" type="ORF">TMI583_LOCUS17899</name>
</gene>
<sequence length="500" mass="58586">MSTCEVHCLRCNIPFKTMTSYIEHNTNVHNSGRDGVLQCSCKATFKNLRSLQKHWCVYHKDEHNVNQNEPMPQFDGDEEEAEQDMVDLDPVWQMNHDGNTQQQQDPSEILKKRVLHLLLTLQSQYHTSEAAVQFVADSLSELFNLKNYLLLPEVHADLHRQLPPYDPNYIKDVYDGKFGRNHPQFNQSTYLKIELNSDDLTVTNSISHRASSLFFFYWSLLNLSREKRAKHNAKRLIAACPKWARTYDSLHYTLQGFLADMKILSTIEIKSDTWLTLKNFICWHNGLFKWLYPGEAKPKFRFMTHFPQPMRKFGPLPYTSCLATERKHQYFKGNKVRNLKNPALMLAHRHQIWACIVDHNQDGSYSHTALSLPPQAKMDAKQPIDDGQIQYIIQHCGLPFEPTAVLKSIELKGITYEKYSILNVSNEYFPKTPQFGKISKIFWDGTNCGLYCQLFDIKDYCQQLRFFEVKQNNNFKLFSYNELRYKRTLKLVSSNFRIKL</sequence>
<evidence type="ECO:0000313" key="3">
    <source>
        <dbReference type="EMBL" id="CAF1360766.1"/>
    </source>
</evidence>
<dbReference type="Proteomes" id="UP000663829">
    <property type="component" value="Unassembled WGS sequence"/>
</dbReference>
<dbReference type="PROSITE" id="PS00028">
    <property type="entry name" value="ZINC_FINGER_C2H2_1"/>
    <property type="match status" value="1"/>
</dbReference>
<proteinExistence type="predicted"/>
<dbReference type="Proteomes" id="UP000681722">
    <property type="component" value="Unassembled WGS sequence"/>
</dbReference>
<dbReference type="EMBL" id="CAJOBA010008730">
    <property type="protein sequence ID" value="CAF3835255.1"/>
    <property type="molecule type" value="Genomic_DNA"/>
</dbReference>
<organism evidence="3 6">
    <name type="scientific">Didymodactylos carnosus</name>
    <dbReference type="NCBI Taxonomy" id="1234261"/>
    <lineage>
        <taxon>Eukaryota</taxon>
        <taxon>Metazoa</taxon>
        <taxon>Spiralia</taxon>
        <taxon>Gnathifera</taxon>
        <taxon>Rotifera</taxon>
        <taxon>Eurotatoria</taxon>
        <taxon>Bdelloidea</taxon>
        <taxon>Philodinida</taxon>
        <taxon>Philodinidae</taxon>
        <taxon>Didymodactylos</taxon>
    </lineage>
</organism>
<dbReference type="Proteomes" id="UP000682733">
    <property type="component" value="Unassembled WGS sequence"/>
</dbReference>
<name>A0A815I3L6_9BILA</name>
<evidence type="ECO:0000313" key="5">
    <source>
        <dbReference type="EMBL" id="CAF4238833.1"/>
    </source>
</evidence>
<dbReference type="AlphaFoldDB" id="A0A815I3L6"/>
<evidence type="ECO:0000313" key="6">
    <source>
        <dbReference type="Proteomes" id="UP000663829"/>
    </source>
</evidence>
<dbReference type="OrthoDB" id="10048659at2759"/>
<evidence type="ECO:0000313" key="2">
    <source>
        <dbReference type="EMBL" id="CAF1070925.1"/>
    </source>
</evidence>
<dbReference type="Proteomes" id="UP000677228">
    <property type="component" value="Unassembled WGS sequence"/>
</dbReference>
<comment type="caution">
    <text evidence="3">The sequence shown here is derived from an EMBL/GenBank/DDBJ whole genome shotgun (WGS) entry which is preliminary data.</text>
</comment>
<dbReference type="EMBL" id="CAJNOK010008716">
    <property type="protein sequence ID" value="CAF1070925.1"/>
    <property type="molecule type" value="Genomic_DNA"/>
</dbReference>
<reference evidence="3" key="1">
    <citation type="submission" date="2021-02" db="EMBL/GenBank/DDBJ databases">
        <authorList>
            <person name="Nowell W R."/>
        </authorList>
    </citation>
    <scope>NUCLEOTIDE SEQUENCE</scope>
</reference>
<dbReference type="EMBL" id="CAJNOQ010015402">
    <property type="protein sequence ID" value="CAF1360766.1"/>
    <property type="molecule type" value="Genomic_DNA"/>
</dbReference>
<keyword evidence="6" id="KW-1185">Reference proteome</keyword>
<dbReference type="EMBL" id="CAJOBC010069873">
    <property type="protein sequence ID" value="CAF4238833.1"/>
    <property type="molecule type" value="Genomic_DNA"/>
</dbReference>
<evidence type="ECO:0000313" key="4">
    <source>
        <dbReference type="EMBL" id="CAF3835255.1"/>
    </source>
</evidence>
<dbReference type="InterPro" id="IPR013087">
    <property type="entry name" value="Znf_C2H2_type"/>
</dbReference>
<accession>A0A815I3L6</accession>
<evidence type="ECO:0000259" key="1">
    <source>
        <dbReference type="PROSITE" id="PS00028"/>
    </source>
</evidence>